<dbReference type="EMBL" id="CAEKDK010000008">
    <property type="protein sequence ID" value="CAB4289957.1"/>
    <property type="molecule type" value="Genomic_DNA"/>
</dbReference>
<evidence type="ECO:0000256" key="1">
    <source>
        <dbReference type="SAM" id="MobiDB-lite"/>
    </source>
</evidence>
<sequence length="201" mass="20753">MALLEKEKDALSIEANRASHFGISAWVQNTPEPGEEGNSQPSQGVGQRLPGSPLEISSPGISGESLFRDSVEQPGGEPAPSEAAPPANPGGSREAVPPANPAGSQEAGPSNQGPAPYPYQPDQVIGGDSVETIKRRLLSGHEADLRGLRRFSGKCHASTQKGLGWNAVLGRSITPGGGVPREAFRDIGRTPGGRTPVGGVR</sequence>
<keyword evidence="5" id="KW-1185">Reference proteome</keyword>
<feature type="compositionally biased region" description="Polar residues" evidence="1">
    <location>
        <begin position="26"/>
        <end position="45"/>
    </location>
</feature>
<dbReference type="Proteomes" id="UP000507245">
    <property type="component" value="Unassembled WGS sequence"/>
</dbReference>
<feature type="compositionally biased region" description="Low complexity" evidence="1">
    <location>
        <begin position="74"/>
        <end position="92"/>
    </location>
</feature>
<reference evidence="3 4" key="2">
    <citation type="submission" date="2020-05" db="EMBL/GenBank/DDBJ databases">
        <authorList>
            <person name="Campoy J."/>
            <person name="Schneeberger K."/>
            <person name="Spophaly S."/>
        </authorList>
    </citation>
    <scope>NUCLEOTIDE SEQUENCE [LARGE SCALE GENOMIC DNA]</scope>
    <source>
        <strain evidence="3">PruArmRojPasFocal</strain>
    </source>
</reference>
<accession>A0A6J5Y2E9</accession>
<organism evidence="3 5">
    <name type="scientific">Prunus armeniaca</name>
    <name type="common">Apricot</name>
    <name type="synonym">Armeniaca vulgaris</name>
    <dbReference type="NCBI Taxonomy" id="36596"/>
    <lineage>
        <taxon>Eukaryota</taxon>
        <taxon>Viridiplantae</taxon>
        <taxon>Streptophyta</taxon>
        <taxon>Embryophyta</taxon>
        <taxon>Tracheophyta</taxon>
        <taxon>Spermatophyta</taxon>
        <taxon>Magnoliopsida</taxon>
        <taxon>eudicotyledons</taxon>
        <taxon>Gunneridae</taxon>
        <taxon>Pentapetalae</taxon>
        <taxon>rosids</taxon>
        <taxon>fabids</taxon>
        <taxon>Rosales</taxon>
        <taxon>Rosaceae</taxon>
        <taxon>Amygdaloideae</taxon>
        <taxon>Amygdaleae</taxon>
        <taxon>Prunus</taxon>
    </lineage>
</organism>
<evidence type="ECO:0000313" key="5">
    <source>
        <dbReference type="Proteomes" id="UP000507245"/>
    </source>
</evidence>
<dbReference type="AlphaFoldDB" id="A0A6J5Y2E9"/>
<dbReference type="Proteomes" id="UP000507222">
    <property type="component" value="Unassembled WGS sequence"/>
</dbReference>
<dbReference type="InterPro" id="IPR052694">
    <property type="entry name" value="Mt_uS3-like"/>
</dbReference>
<reference evidence="5" key="1">
    <citation type="journal article" date="2020" name="Genome Biol.">
        <title>Gamete binning: chromosome-level and haplotype-resolved genome assembly enabled by high-throughput single-cell sequencing of gamete genomes.</title>
        <authorList>
            <person name="Campoy J.A."/>
            <person name="Sun H."/>
            <person name="Goel M."/>
            <person name="Jiao W.-B."/>
            <person name="Folz-Donahue K."/>
            <person name="Wang N."/>
            <person name="Rubio M."/>
            <person name="Liu C."/>
            <person name="Kukat C."/>
            <person name="Ruiz D."/>
            <person name="Huettel B."/>
            <person name="Schneeberger K."/>
        </authorList>
    </citation>
    <scope>NUCLEOTIDE SEQUENCE [LARGE SCALE GENOMIC DNA]</scope>
    <source>
        <strain evidence="5">cv. Rojo Pasion</strain>
    </source>
</reference>
<evidence type="ECO:0000313" key="3">
    <source>
        <dbReference type="EMBL" id="CAB4320320.1"/>
    </source>
</evidence>
<gene>
    <name evidence="2" type="ORF">CURHAP_LOCUS49728</name>
    <name evidence="3" type="ORF">ORAREDHAP_LOCUS49046</name>
</gene>
<protein>
    <submittedName>
        <fullName evidence="3">Uncharacterized protein</fullName>
    </submittedName>
</protein>
<dbReference type="PANTHER" id="PTHR35289">
    <property type="entry name" value="TRANSMEMBRANE PROTEIN"/>
    <property type="match status" value="1"/>
</dbReference>
<name>A0A6J5Y2E9_PRUAR</name>
<dbReference type="PANTHER" id="PTHR35289:SF1">
    <property type="entry name" value="ATP SYNTHASE 9 MITOCHONDRIAL-RELATED"/>
    <property type="match status" value="1"/>
</dbReference>
<feature type="region of interest" description="Disordered" evidence="1">
    <location>
        <begin position="15"/>
        <end position="128"/>
    </location>
</feature>
<proteinExistence type="predicted"/>
<dbReference type="EMBL" id="CAEKKB010000008">
    <property type="protein sequence ID" value="CAB4320320.1"/>
    <property type="molecule type" value="Genomic_DNA"/>
</dbReference>
<evidence type="ECO:0000313" key="2">
    <source>
        <dbReference type="EMBL" id="CAB4289957.1"/>
    </source>
</evidence>
<evidence type="ECO:0000313" key="4">
    <source>
        <dbReference type="Proteomes" id="UP000507222"/>
    </source>
</evidence>